<dbReference type="OrthoDB" id="238681at2759"/>
<dbReference type="GO" id="GO:0003684">
    <property type="term" value="F:damaged DNA binding"/>
    <property type="evidence" value="ECO:0007669"/>
    <property type="project" value="InterPro"/>
</dbReference>
<keyword evidence="8" id="KW-0539">Nucleus</keyword>
<gene>
    <name evidence="14" type="ORF">CB0940_04312</name>
    <name evidence="15" type="ORF">RHO25_006169</name>
</gene>
<dbReference type="AlphaFoldDB" id="A0A2G5HLV7"/>
<dbReference type="GO" id="GO:0140078">
    <property type="term" value="F:class I DNA-(apurinic or apyrimidinic site) endonuclease activity"/>
    <property type="evidence" value="ECO:0007669"/>
    <property type="project" value="UniProtKB-EC"/>
</dbReference>
<dbReference type="Proteomes" id="UP001302367">
    <property type="component" value="Chromosome 4"/>
</dbReference>
<dbReference type="InterPro" id="IPR012904">
    <property type="entry name" value="OGG_N"/>
</dbReference>
<feature type="compositionally biased region" description="Pro residues" evidence="12">
    <location>
        <begin position="76"/>
        <end position="87"/>
    </location>
</feature>
<dbReference type="Gene3D" id="1.10.1670.10">
    <property type="entry name" value="Helix-hairpin-Helix base-excision DNA repair enzymes (C-terminal)"/>
    <property type="match status" value="1"/>
</dbReference>
<dbReference type="FunFam" id="1.10.1670.10:FF:000005">
    <property type="entry name" value="N-glycosylase/DNA lyase OGG1"/>
    <property type="match status" value="1"/>
</dbReference>
<keyword evidence="17" id="KW-1185">Reference proteome</keyword>
<keyword evidence="6" id="KW-0234">DNA repair</keyword>
<evidence type="ECO:0000256" key="11">
    <source>
        <dbReference type="ARBA" id="ARBA00044632"/>
    </source>
</evidence>
<evidence type="ECO:0000256" key="6">
    <source>
        <dbReference type="ARBA" id="ARBA00023204"/>
    </source>
</evidence>
<dbReference type="GO" id="GO:0006289">
    <property type="term" value="P:nucleotide-excision repair"/>
    <property type="evidence" value="ECO:0007669"/>
    <property type="project" value="InterPro"/>
</dbReference>
<dbReference type="Pfam" id="PF00730">
    <property type="entry name" value="HhH-GPD"/>
    <property type="match status" value="1"/>
</dbReference>
<keyword evidence="4" id="KW-0227">DNA damage</keyword>
<dbReference type="InterPro" id="IPR011257">
    <property type="entry name" value="DNA_glycosylase"/>
</dbReference>
<evidence type="ECO:0000256" key="5">
    <source>
        <dbReference type="ARBA" id="ARBA00022801"/>
    </source>
</evidence>
<comment type="subcellular location">
    <subcellularLocation>
        <location evidence="1">Nucleus</location>
    </subcellularLocation>
</comment>
<dbReference type="EC" id="4.2.99.18" evidence="3"/>
<evidence type="ECO:0000256" key="8">
    <source>
        <dbReference type="ARBA" id="ARBA00023242"/>
    </source>
</evidence>
<dbReference type="CDD" id="cd00056">
    <property type="entry name" value="ENDO3c"/>
    <property type="match status" value="1"/>
</dbReference>
<accession>A0A2G5HLV7</accession>
<dbReference type="Gene3D" id="3.30.310.40">
    <property type="match status" value="1"/>
</dbReference>
<evidence type="ECO:0000313" key="14">
    <source>
        <dbReference type="EMBL" id="PIA93223.1"/>
    </source>
</evidence>
<dbReference type="InterPro" id="IPR023170">
    <property type="entry name" value="HhH_base_excis_C"/>
</dbReference>
<evidence type="ECO:0000259" key="13">
    <source>
        <dbReference type="SMART" id="SM00478"/>
    </source>
</evidence>
<dbReference type="Pfam" id="PF07934">
    <property type="entry name" value="OGG_N"/>
    <property type="match status" value="1"/>
</dbReference>
<dbReference type="Gene3D" id="1.10.340.30">
    <property type="entry name" value="Hypothetical protein, domain 2"/>
    <property type="match status" value="1"/>
</dbReference>
<evidence type="ECO:0000256" key="12">
    <source>
        <dbReference type="SAM" id="MobiDB-lite"/>
    </source>
</evidence>
<evidence type="ECO:0000256" key="9">
    <source>
        <dbReference type="ARBA" id="ARBA00023268"/>
    </source>
</evidence>
<evidence type="ECO:0000313" key="16">
    <source>
        <dbReference type="Proteomes" id="UP000230605"/>
    </source>
</evidence>
<feature type="region of interest" description="Disordered" evidence="12">
    <location>
        <begin position="71"/>
        <end position="92"/>
    </location>
</feature>
<keyword evidence="9" id="KW-0511">Multifunctional enzyme</keyword>
<dbReference type="PANTHER" id="PTHR10242:SF2">
    <property type="entry name" value="N-GLYCOSYLASE_DNA LYASE"/>
    <property type="match status" value="1"/>
</dbReference>
<evidence type="ECO:0000313" key="17">
    <source>
        <dbReference type="Proteomes" id="UP001302367"/>
    </source>
</evidence>
<dbReference type="Proteomes" id="UP000230605">
    <property type="component" value="Chromosome 4"/>
</dbReference>
<comment type="catalytic activity">
    <reaction evidence="11">
        <text>2'-deoxyribonucleotide-(2'-deoxyribose 5'-phosphate)-2'-deoxyribonucleotide-DNA = a 3'-end 2'-deoxyribonucleotide-(2,3-dehydro-2,3-deoxyribose 5'-phosphate)-DNA + a 5'-end 5'-phospho-2'-deoxyribonucleoside-DNA + H(+)</text>
        <dbReference type="Rhea" id="RHEA:66592"/>
        <dbReference type="Rhea" id="RHEA-COMP:13180"/>
        <dbReference type="Rhea" id="RHEA-COMP:16897"/>
        <dbReference type="Rhea" id="RHEA-COMP:17067"/>
        <dbReference type="ChEBI" id="CHEBI:15378"/>
        <dbReference type="ChEBI" id="CHEBI:136412"/>
        <dbReference type="ChEBI" id="CHEBI:157695"/>
        <dbReference type="ChEBI" id="CHEBI:167181"/>
        <dbReference type="EC" id="4.2.99.18"/>
    </reaction>
</comment>
<evidence type="ECO:0000256" key="10">
    <source>
        <dbReference type="ARBA" id="ARBA00023295"/>
    </source>
</evidence>
<protein>
    <recommendedName>
        <fullName evidence="3">DNA-(apurinic or apyrimidinic site) lyase</fullName>
        <ecNumber evidence="3">4.2.99.18</ecNumber>
    </recommendedName>
</protein>
<evidence type="ECO:0000256" key="4">
    <source>
        <dbReference type="ARBA" id="ARBA00022763"/>
    </source>
</evidence>
<evidence type="ECO:0000313" key="15">
    <source>
        <dbReference type="EMBL" id="WPB01542.1"/>
    </source>
</evidence>
<feature type="domain" description="HhH-GPD" evidence="13">
    <location>
        <begin position="152"/>
        <end position="340"/>
    </location>
</feature>
<keyword evidence="10" id="KW-0326">Glycosidase</keyword>
<evidence type="ECO:0000256" key="2">
    <source>
        <dbReference type="ARBA" id="ARBA00010679"/>
    </source>
</evidence>
<dbReference type="GO" id="GO:0034039">
    <property type="term" value="F:8-oxo-7,8-dihydroguanine DNA N-glycosylase activity"/>
    <property type="evidence" value="ECO:0007669"/>
    <property type="project" value="TreeGrafter"/>
</dbReference>
<evidence type="ECO:0000256" key="3">
    <source>
        <dbReference type="ARBA" id="ARBA00012720"/>
    </source>
</evidence>
<evidence type="ECO:0000256" key="7">
    <source>
        <dbReference type="ARBA" id="ARBA00023239"/>
    </source>
</evidence>
<organism evidence="14 16">
    <name type="scientific">Cercospora beticola</name>
    <name type="common">Sugarbeet leaf spot fungus</name>
    <dbReference type="NCBI Taxonomy" id="122368"/>
    <lineage>
        <taxon>Eukaryota</taxon>
        <taxon>Fungi</taxon>
        <taxon>Dikarya</taxon>
        <taxon>Ascomycota</taxon>
        <taxon>Pezizomycotina</taxon>
        <taxon>Dothideomycetes</taxon>
        <taxon>Dothideomycetidae</taxon>
        <taxon>Mycosphaerellales</taxon>
        <taxon>Mycosphaerellaceae</taxon>
        <taxon>Cercospora</taxon>
    </lineage>
</organism>
<evidence type="ECO:0000256" key="1">
    <source>
        <dbReference type="ARBA" id="ARBA00004123"/>
    </source>
</evidence>
<dbReference type="EMBL" id="LKMD01000105">
    <property type="protein sequence ID" value="PIA93223.1"/>
    <property type="molecule type" value="Genomic_DNA"/>
</dbReference>
<dbReference type="InterPro" id="IPR003265">
    <property type="entry name" value="HhH-GPD_domain"/>
</dbReference>
<reference evidence="15 17" key="2">
    <citation type="submission" date="2023-09" db="EMBL/GenBank/DDBJ databases">
        <title>Complete-Gapless Cercospora beticola genome.</title>
        <authorList>
            <person name="Wyatt N.A."/>
            <person name="Spanner R.E."/>
            <person name="Bolton M.D."/>
        </authorList>
    </citation>
    <scope>NUCLEOTIDE SEQUENCE [LARGE SCALE GENOMIC DNA]</scope>
    <source>
        <strain evidence="15">Cb09-40</strain>
    </source>
</reference>
<dbReference type="GO" id="GO:0005634">
    <property type="term" value="C:nucleus"/>
    <property type="evidence" value="ECO:0007669"/>
    <property type="project" value="UniProtKB-SubCell"/>
</dbReference>
<name>A0A2G5HLV7_CERBT</name>
<dbReference type="SUPFAM" id="SSF55945">
    <property type="entry name" value="TATA-box binding protein-like"/>
    <property type="match status" value="1"/>
</dbReference>
<keyword evidence="5" id="KW-0378">Hydrolase</keyword>
<dbReference type="PANTHER" id="PTHR10242">
    <property type="entry name" value="8-OXOGUANINE DNA GLYCOSYLASE"/>
    <property type="match status" value="1"/>
</dbReference>
<dbReference type="SUPFAM" id="SSF48150">
    <property type="entry name" value="DNA-glycosylase"/>
    <property type="match status" value="1"/>
</dbReference>
<reference evidence="14 16" key="1">
    <citation type="submission" date="2015-10" db="EMBL/GenBank/DDBJ databases">
        <title>The cercosporin biosynthetic gene cluster was horizontally transferred to several fungal lineages and shown to be expanded in Cercospora beticola based on microsynteny with recipient genomes.</title>
        <authorList>
            <person name="De Jonge R."/>
            <person name="Ebert M.K."/>
            <person name="Suttle J.C."/>
            <person name="Jurick Ii W.M."/>
            <person name="Secor G.A."/>
            <person name="Thomma B.P."/>
            <person name="Van De Peer Y."/>
            <person name="Bolton M.D."/>
        </authorList>
    </citation>
    <scope>NUCLEOTIDE SEQUENCE [LARGE SCALE GENOMIC DNA]</scope>
    <source>
        <strain evidence="14 16">09-40</strain>
    </source>
</reference>
<dbReference type="SMART" id="SM00478">
    <property type="entry name" value="ENDO3c"/>
    <property type="match status" value="1"/>
</dbReference>
<keyword evidence="7 14" id="KW-0456">Lyase</keyword>
<proteinExistence type="inferred from homology"/>
<dbReference type="InterPro" id="IPR052054">
    <property type="entry name" value="Oxidative_DNA_repair_enzyme"/>
</dbReference>
<sequence length="414" mass="46440">MGALNLAEWQKLPISLSELCINTTLRCGQSFRWRKNDLGVWSIALHNRILSLHQDKEYLYYRSIPPSPQSIKIEAPPTPPSSNPPSLPEGGEKDEVETLDLIKHYLNLEPNLTDLYKEWSSNDANFARRAPAFTGIRILKQDAWEALVGFICSSNNNIIRISQMVHKLCSNYGPLLGHLEDEPYHDFPTPQALSVPGVEQTLRNLGFGYRAKYIATTARLITEKDDPDWLDSLRNPESPVLGVSPSPAGPFLPEGREGYRAAHEALLTLQGVGPKVADCVCLMGLGWGEAVPVDTHVWQIAQRDYKFGKGKHASLTKVTYDAIGAKFRSLWGKEAGWAQSILFTANLKAFSERVVGVKKEEGVVKEEEGEGGEDATRRVVKTEKLIKREYVDDEESKVFEVEEKSTRAKRKRRN</sequence>
<dbReference type="EMBL" id="CP134187">
    <property type="protein sequence ID" value="WPB01542.1"/>
    <property type="molecule type" value="Genomic_DNA"/>
</dbReference>
<dbReference type="GO" id="GO:0006285">
    <property type="term" value="P:base-excision repair, AP site formation"/>
    <property type="evidence" value="ECO:0007669"/>
    <property type="project" value="TreeGrafter"/>
</dbReference>
<comment type="similarity">
    <text evidence="2">Belongs to the type-1 OGG1 family.</text>
</comment>